<evidence type="ECO:0000256" key="1">
    <source>
        <dbReference type="SAM" id="MobiDB-lite"/>
    </source>
</evidence>
<dbReference type="InterPro" id="IPR025724">
    <property type="entry name" value="GAG-pre-integrase_dom"/>
</dbReference>
<evidence type="ECO:0000313" key="3">
    <source>
        <dbReference type="EMBL" id="KAG6494325.1"/>
    </source>
</evidence>
<sequence>MERQDQQGSSSQAREKEKEYKENVKKNATALRIIQQGVSKTIYPRIYGIKKAKEAWDTLKIEFQGSEKVISIKLQSLWSEFENLSMKKGELVKKNFSRVAEIVNQIKSCGDAIPEKKVVEKILRGLPQKFEHIVVVIEETKDLTKFTQYKLLGSLEAREKRVNKYNNQPMEHAFQAKVNNSRNFKPEPKGRGISFHGQFDNRSRGRSESVDESYLWHLRYGHLNLKSLPLLKQKNMVVGLPEIKQQHEACEGCIYGKMHRFPFPKTAWRAHFPLELVHADICGPTRTPLGNKRDVIFDETTTWKWETKEVTEVPMEGLFLEPKELVKEIVGSLRSNYEDDSDSGSPPRRFMNAPKKDSKLVGFCDSDWAESLDDRRSNSAYVFCLGSKIISWSSKKQSSVALSSAEAEYIVANEVVREAVWLRRILVDLPQKGTDPTLIYCDNQSAISMTKNPVFHGRSKHIELRHNYIRDMVQKKEIHLDFIKTIDKRANVLIKTVSIEKLQRFKDMMKITN</sequence>
<name>A0A8J5FWR7_ZINOF</name>
<protein>
    <recommendedName>
        <fullName evidence="2">GAG-pre-integrase domain-containing protein</fullName>
    </recommendedName>
</protein>
<dbReference type="Proteomes" id="UP000734854">
    <property type="component" value="Unassembled WGS sequence"/>
</dbReference>
<dbReference type="Pfam" id="PF14223">
    <property type="entry name" value="Retrotran_gag_2"/>
    <property type="match status" value="1"/>
</dbReference>
<dbReference type="Pfam" id="PF13976">
    <property type="entry name" value="gag_pre-integrs"/>
    <property type="match status" value="1"/>
</dbReference>
<feature type="compositionally biased region" description="Polar residues" evidence="1">
    <location>
        <begin position="1"/>
        <end position="12"/>
    </location>
</feature>
<feature type="domain" description="GAG-pre-integrase" evidence="2">
    <location>
        <begin position="207"/>
        <end position="258"/>
    </location>
</feature>
<dbReference type="PANTHER" id="PTHR11439">
    <property type="entry name" value="GAG-POL-RELATED RETROTRANSPOSON"/>
    <property type="match status" value="1"/>
</dbReference>
<proteinExistence type="predicted"/>
<feature type="region of interest" description="Disordered" evidence="1">
    <location>
        <begin position="181"/>
        <end position="205"/>
    </location>
</feature>
<evidence type="ECO:0000259" key="2">
    <source>
        <dbReference type="Pfam" id="PF13976"/>
    </source>
</evidence>
<dbReference type="AlphaFoldDB" id="A0A8J5FWR7"/>
<dbReference type="PANTHER" id="PTHR11439:SF463">
    <property type="entry name" value="REVERSE TRANSCRIPTASE TY1_COPIA-TYPE DOMAIN-CONTAINING PROTEIN"/>
    <property type="match status" value="1"/>
</dbReference>
<comment type="caution">
    <text evidence="3">The sequence shown here is derived from an EMBL/GenBank/DDBJ whole genome shotgun (WGS) entry which is preliminary data.</text>
</comment>
<feature type="region of interest" description="Disordered" evidence="1">
    <location>
        <begin position="1"/>
        <end position="21"/>
    </location>
</feature>
<gene>
    <name evidence="3" type="ORF">ZIOFF_049349</name>
</gene>
<evidence type="ECO:0000313" key="4">
    <source>
        <dbReference type="Proteomes" id="UP000734854"/>
    </source>
</evidence>
<keyword evidence="4" id="KW-1185">Reference proteome</keyword>
<accession>A0A8J5FWR7</accession>
<organism evidence="3 4">
    <name type="scientific">Zingiber officinale</name>
    <name type="common">Ginger</name>
    <name type="synonym">Amomum zingiber</name>
    <dbReference type="NCBI Taxonomy" id="94328"/>
    <lineage>
        <taxon>Eukaryota</taxon>
        <taxon>Viridiplantae</taxon>
        <taxon>Streptophyta</taxon>
        <taxon>Embryophyta</taxon>
        <taxon>Tracheophyta</taxon>
        <taxon>Spermatophyta</taxon>
        <taxon>Magnoliopsida</taxon>
        <taxon>Liliopsida</taxon>
        <taxon>Zingiberales</taxon>
        <taxon>Zingiberaceae</taxon>
        <taxon>Zingiber</taxon>
    </lineage>
</organism>
<dbReference type="CDD" id="cd09272">
    <property type="entry name" value="RNase_HI_RT_Ty1"/>
    <property type="match status" value="1"/>
</dbReference>
<reference evidence="3 4" key="1">
    <citation type="submission" date="2020-08" db="EMBL/GenBank/DDBJ databases">
        <title>Plant Genome Project.</title>
        <authorList>
            <person name="Zhang R.-G."/>
        </authorList>
    </citation>
    <scope>NUCLEOTIDE SEQUENCE [LARGE SCALE GENOMIC DNA]</scope>
    <source>
        <tissue evidence="3">Rhizome</tissue>
    </source>
</reference>
<dbReference type="EMBL" id="JACMSC010000013">
    <property type="protein sequence ID" value="KAG6494325.1"/>
    <property type="molecule type" value="Genomic_DNA"/>
</dbReference>